<dbReference type="Pfam" id="PF01226">
    <property type="entry name" value="Form_Nir_trans"/>
    <property type="match status" value="1"/>
</dbReference>
<evidence type="ECO:0000256" key="5">
    <source>
        <dbReference type="ARBA" id="ARBA00049660"/>
    </source>
</evidence>
<proteinExistence type="inferred from homology"/>
<feature type="region of interest" description="Disordered" evidence="6">
    <location>
        <begin position="283"/>
        <end position="359"/>
    </location>
</feature>
<gene>
    <name evidence="8" type="ORF">PAPYR_6261</name>
</gene>
<evidence type="ECO:0000256" key="7">
    <source>
        <dbReference type="SAM" id="Phobius"/>
    </source>
</evidence>
<evidence type="ECO:0000256" key="3">
    <source>
        <dbReference type="ARBA" id="ARBA00022989"/>
    </source>
</evidence>
<evidence type="ECO:0000313" key="9">
    <source>
        <dbReference type="Proteomes" id="UP001141327"/>
    </source>
</evidence>
<organism evidence="8 9">
    <name type="scientific">Paratrimastix pyriformis</name>
    <dbReference type="NCBI Taxonomy" id="342808"/>
    <lineage>
        <taxon>Eukaryota</taxon>
        <taxon>Metamonada</taxon>
        <taxon>Preaxostyla</taxon>
        <taxon>Paratrimastigidae</taxon>
        <taxon>Paratrimastix</taxon>
    </lineage>
</organism>
<evidence type="ECO:0000313" key="8">
    <source>
        <dbReference type="EMBL" id="KAJ4458139.1"/>
    </source>
</evidence>
<feature type="transmembrane region" description="Helical" evidence="7">
    <location>
        <begin position="28"/>
        <end position="51"/>
    </location>
</feature>
<reference evidence="8" key="1">
    <citation type="journal article" date="2022" name="bioRxiv">
        <title>Genomics of Preaxostyla Flagellates Illuminates Evolutionary Transitions and the Path Towards Mitochondrial Loss.</title>
        <authorList>
            <person name="Novak L.V.F."/>
            <person name="Treitli S.C."/>
            <person name="Pyrih J."/>
            <person name="Halakuc P."/>
            <person name="Pipaliya S.V."/>
            <person name="Vacek V."/>
            <person name="Brzon O."/>
            <person name="Soukal P."/>
            <person name="Eme L."/>
            <person name="Dacks J.B."/>
            <person name="Karnkowska A."/>
            <person name="Elias M."/>
            <person name="Hampl V."/>
        </authorList>
    </citation>
    <scope>NUCLEOTIDE SEQUENCE</scope>
    <source>
        <strain evidence="8">RCP-MX</strain>
    </source>
</reference>
<evidence type="ECO:0000256" key="6">
    <source>
        <dbReference type="SAM" id="MobiDB-lite"/>
    </source>
</evidence>
<dbReference type="Gene3D" id="1.20.1080.10">
    <property type="entry name" value="Glycerol uptake facilitator protein"/>
    <property type="match status" value="1"/>
</dbReference>
<feature type="compositionally biased region" description="Basic and acidic residues" evidence="6">
    <location>
        <begin position="286"/>
        <end position="295"/>
    </location>
</feature>
<dbReference type="InterPro" id="IPR023271">
    <property type="entry name" value="Aquaporin-like"/>
</dbReference>
<sequence>MGFAGPAAIYQSACTAARRKAALPWYKILISGFMAGVYIAVGGTVATRTAGDLLGFSSPTSIYPLPGLQRFIFGGLFPVGLMLVIFHGAELWTGNTMMCIFHLLNFDRKKEKFSSVVLGWCKNWFWCYIGNFCGSVAFAFFCCYLTGLYDADPVKSYVMTIAYNKSTTAFYKLFFRAIGCNWLVCLAVLGALAADDIGSKIGAIWFPIQTFATIGYEHSIANMFFCPLGLMLGANTTFWMWLGNNLVSVTLGNLVGAMLFVGLTYPFLHGTWSFQSAAPVAASPSAEKDKEHAAGETKAAPSPAPATSDLHEDPHEDHAPITPNPLISQPASPAPALATSAAPSASTTSAPSLVSAPSL</sequence>
<protein>
    <submittedName>
        <fullName evidence="8">Formate transporter</fullName>
    </submittedName>
</protein>
<feature type="compositionally biased region" description="Basic and acidic residues" evidence="6">
    <location>
        <begin position="309"/>
        <end position="319"/>
    </location>
</feature>
<dbReference type="PANTHER" id="PTHR30520:SF6">
    <property type="entry name" value="FORMATE_NITRATE FAMILY TRANSPORTER (EUROFUNG)"/>
    <property type="match status" value="1"/>
</dbReference>
<feature type="compositionally biased region" description="Low complexity" evidence="6">
    <location>
        <begin position="328"/>
        <end position="359"/>
    </location>
</feature>
<accession>A0ABQ8UFT4</accession>
<feature type="transmembrane region" description="Helical" evidence="7">
    <location>
        <begin position="125"/>
        <end position="149"/>
    </location>
</feature>
<keyword evidence="2 7" id="KW-0812">Transmembrane</keyword>
<keyword evidence="4 7" id="KW-0472">Membrane</keyword>
<dbReference type="InterPro" id="IPR024002">
    <property type="entry name" value="For/NO2_transpt_CS"/>
</dbReference>
<dbReference type="PANTHER" id="PTHR30520">
    <property type="entry name" value="FORMATE TRANSPORTER-RELATED"/>
    <property type="match status" value="1"/>
</dbReference>
<keyword evidence="3 7" id="KW-1133">Transmembrane helix</keyword>
<comment type="subcellular location">
    <subcellularLocation>
        <location evidence="1">Membrane</location>
        <topology evidence="1">Multi-pass membrane protein</topology>
    </subcellularLocation>
</comment>
<evidence type="ECO:0000256" key="1">
    <source>
        <dbReference type="ARBA" id="ARBA00004141"/>
    </source>
</evidence>
<feature type="transmembrane region" description="Helical" evidence="7">
    <location>
        <begin position="71"/>
        <end position="104"/>
    </location>
</feature>
<feature type="transmembrane region" description="Helical" evidence="7">
    <location>
        <begin position="247"/>
        <end position="268"/>
    </location>
</feature>
<dbReference type="Proteomes" id="UP001141327">
    <property type="component" value="Unassembled WGS sequence"/>
</dbReference>
<keyword evidence="9" id="KW-1185">Reference proteome</keyword>
<name>A0ABQ8UFT4_9EUKA</name>
<dbReference type="InterPro" id="IPR000292">
    <property type="entry name" value="For/NO2_transpt"/>
</dbReference>
<feature type="transmembrane region" description="Helical" evidence="7">
    <location>
        <begin position="220"/>
        <end position="241"/>
    </location>
</feature>
<evidence type="ECO:0000256" key="4">
    <source>
        <dbReference type="ARBA" id="ARBA00023136"/>
    </source>
</evidence>
<dbReference type="PROSITE" id="PS01006">
    <property type="entry name" value="FORMATE_NITRITE_TP_2"/>
    <property type="match status" value="1"/>
</dbReference>
<comment type="similarity">
    <text evidence="5">Belongs to the FNT transporter (TC 1.A.16) family.</text>
</comment>
<evidence type="ECO:0000256" key="2">
    <source>
        <dbReference type="ARBA" id="ARBA00022692"/>
    </source>
</evidence>
<comment type="caution">
    <text evidence="8">The sequence shown here is derived from an EMBL/GenBank/DDBJ whole genome shotgun (WGS) entry which is preliminary data.</text>
</comment>
<dbReference type="EMBL" id="JAPMOS010000034">
    <property type="protein sequence ID" value="KAJ4458139.1"/>
    <property type="molecule type" value="Genomic_DNA"/>
</dbReference>
<feature type="transmembrane region" description="Helical" evidence="7">
    <location>
        <begin position="169"/>
        <end position="194"/>
    </location>
</feature>